<dbReference type="AlphaFoldDB" id="A0A9X2H8G7"/>
<evidence type="ECO:0000313" key="1">
    <source>
        <dbReference type="EMBL" id="MCP3424641.1"/>
    </source>
</evidence>
<keyword evidence="2" id="KW-1185">Reference proteome</keyword>
<dbReference type="Proteomes" id="UP001139502">
    <property type="component" value="Unassembled WGS sequence"/>
</dbReference>
<comment type="caution">
    <text evidence="1">The sequence shown here is derived from an EMBL/GenBank/DDBJ whole genome shotgun (WGS) entry which is preliminary data.</text>
</comment>
<dbReference type="RefSeq" id="WP_254164368.1">
    <property type="nucleotide sequence ID" value="NZ_JANAFB010000001.1"/>
</dbReference>
<accession>A0A9X2H8G7</accession>
<proteinExistence type="predicted"/>
<gene>
    <name evidence="1" type="ORF">NBM05_00965</name>
</gene>
<reference evidence="1" key="1">
    <citation type="submission" date="2022-06" db="EMBL/GenBank/DDBJ databases">
        <title>Rothia sp. isolated from sandalwood seedling.</title>
        <authorList>
            <person name="Tuikhar N."/>
            <person name="Kirdat K."/>
            <person name="Thorat V."/>
            <person name="Swetha P."/>
            <person name="Padma S."/>
            <person name="Sundararaj R."/>
            <person name="Yadav A."/>
        </authorList>
    </citation>
    <scope>NUCLEOTIDE SEQUENCE</scope>
    <source>
        <strain evidence="1">AR01</strain>
    </source>
</reference>
<evidence type="ECO:0000313" key="2">
    <source>
        <dbReference type="Proteomes" id="UP001139502"/>
    </source>
</evidence>
<dbReference type="EMBL" id="JANAFB010000001">
    <property type="protein sequence ID" value="MCP3424641.1"/>
    <property type="molecule type" value="Genomic_DNA"/>
</dbReference>
<organism evidence="1 2">
    <name type="scientific">Rothia santali</name>
    <dbReference type="NCBI Taxonomy" id="2949643"/>
    <lineage>
        <taxon>Bacteria</taxon>
        <taxon>Bacillati</taxon>
        <taxon>Actinomycetota</taxon>
        <taxon>Actinomycetes</taxon>
        <taxon>Micrococcales</taxon>
        <taxon>Micrococcaceae</taxon>
        <taxon>Rothia</taxon>
    </lineage>
</organism>
<name>A0A9X2H8G7_9MICC</name>
<sequence length="120" mass="12653">MSITAEPHRPITSEKTAPSVSWDAMLGTLADAASCGIRVYPSVARADFSITGAPGELSVSVDLVVLAGGDSSRILREVDGEVIPGLEKIVGHEFAQRDLNLQVIEKPLVIDAKDELTKAA</sequence>
<protein>
    <submittedName>
        <fullName evidence="1">Uncharacterized protein</fullName>
    </submittedName>
</protein>